<dbReference type="PANTHER" id="PTHR10183">
    <property type="entry name" value="CALPAIN"/>
    <property type="match status" value="1"/>
</dbReference>
<evidence type="ECO:0000256" key="4">
    <source>
        <dbReference type="ARBA" id="ARBA00022807"/>
    </source>
</evidence>
<dbReference type="InterPro" id="IPR022684">
    <property type="entry name" value="Calpain_cysteine_protease"/>
</dbReference>
<dbReference type="InterPro" id="IPR022683">
    <property type="entry name" value="Calpain_III"/>
</dbReference>
<reference evidence="7" key="1">
    <citation type="submission" date="2022-02" db="EMBL/GenBank/DDBJ databases">
        <authorList>
            <person name="King R."/>
        </authorList>
    </citation>
    <scope>NUCLEOTIDE SEQUENCE</scope>
</reference>
<reference evidence="7" key="2">
    <citation type="submission" date="2022-10" db="EMBL/GenBank/DDBJ databases">
        <authorList>
            <consortium name="ENA_rothamsted_submissions"/>
            <consortium name="culmorum"/>
            <person name="King R."/>
        </authorList>
    </citation>
    <scope>NUCLEOTIDE SEQUENCE</scope>
</reference>
<dbReference type="AlphaFoldDB" id="A0A9P0J1W7"/>
<dbReference type="Gene3D" id="2.60.120.380">
    <property type="match status" value="1"/>
</dbReference>
<gene>
    <name evidence="7" type="ORF">APHIGO_LOCUS5884</name>
</gene>
<feature type="compositionally biased region" description="Basic and acidic residues" evidence="5">
    <location>
        <begin position="1"/>
        <end position="10"/>
    </location>
</feature>
<dbReference type="InterPro" id="IPR022682">
    <property type="entry name" value="Calpain_domain_III"/>
</dbReference>
<dbReference type="Proteomes" id="UP001154329">
    <property type="component" value="Chromosome 2"/>
</dbReference>
<keyword evidence="2" id="KW-0645">Protease</keyword>
<keyword evidence="3" id="KW-0378">Hydrolase</keyword>
<dbReference type="GO" id="GO:0004198">
    <property type="term" value="F:calcium-dependent cysteine-type endopeptidase activity"/>
    <property type="evidence" value="ECO:0007669"/>
    <property type="project" value="InterPro"/>
</dbReference>
<evidence type="ECO:0000256" key="1">
    <source>
        <dbReference type="ARBA" id="ARBA00007623"/>
    </source>
</evidence>
<accession>A0A9P0J1W7</accession>
<proteinExistence type="inferred from homology"/>
<keyword evidence="8" id="KW-1185">Reference proteome</keyword>
<evidence type="ECO:0000259" key="6">
    <source>
        <dbReference type="SMART" id="SM00720"/>
    </source>
</evidence>
<protein>
    <recommendedName>
        <fullName evidence="6">Peptidase C2 calpain domain-containing protein</fullName>
    </recommendedName>
</protein>
<name>A0A9P0J1W7_APHGO</name>
<feature type="domain" description="Peptidase C2 calpain" evidence="6">
    <location>
        <begin position="100"/>
        <end position="242"/>
    </location>
</feature>
<dbReference type="GO" id="GO:0006508">
    <property type="term" value="P:proteolysis"/>
    <property type="evidence" value="ECO:0007669"/>
    <property type="project" value="UniProtKB-KW"/>
</dbReference>
<evidence type="ECO:0000256" key="5">
    <source>
        <dbReference type="SAM" id="MobiDB-lite"/>
    </source>
</evidence>
<feature type="compositionally biased region" description="Polar residues" evidence="5">
    <location>
        <begin position="12"/>
        <end position="21"/>
    </location>
</feature>
<organism evidence="7 8">
    <name type="scientific">Aphis gossypii</name>
    <name type="common">Cotton aphid</name>
    <dbReference type="NCBI Taxonomy" id="80765"/>
    <lineage>
        <taxon>Eukaryota</taxon>
        <taxon>Metazoa</taxon>
        <taxon>Ecdysozoa</taxon>
        <taxon>Arthropoda</taxon>
        <taxon>Hexapoda</taxon>
        <taxon>Insecta</taxon>
        <taxon>Pterygota</taxon>
        <taxon>Neoptera</taxon>
        <taxon>Paraneoptera</taxon>
        <taxon>Hemiptera</taxon>
        <taxon>Sternorrhyncha</taxon>
        <taxon>Aphidomorpha</taxon>
        <taxon>Aphidoidea</taxon>
        <taxon>Aphididae</taxon>
        <taxon>Aphidini</taxon>
        <taxon>Aphis</taxon>
        <taxon>Aphis</taxon>
    </lineage>
</organism>
<dbReference type="PANTHER" id="PTHR10183:SF379">
    <property type="entry name" value="CALPAIN-5"/>
    <property type="match status" value="1"/>
</dbReference>
<evidence type="ECO:0000313" key="8">
    <source>
        <dbReference type="Proteomes" id="UP001154329"/>
    </source>
</evidence>
<evidence type="ECO:0000256" key="2">
    <source>
        <dbReference type="ARBA" id="ARBA00022670"/>
    </source>
</evidence>
<keyword evidence="4" id="KW-0788">Thiol protease</keyword>
<comment type="similarity">
    <text evidence="1">Belongs to the peptidase C2 family.</text>
</comment>
<sequence>MGCGHSDRKSSGSRTTTSASPSPDRRDVVGAWCGGRVARGGHDRSRGDDAFAHYNDYGAAGFPVHRITKVTQVEQVDVCEEQNNKISIHDDYNSSIGFPEVLTINGSWIYGLNAGGSRNNLDMFETNPQYLLKFPTGILEENLFVTIKIILKIKRIHKKNPLYVAFFLFKNDCEQNETLGAEYFLCTEPEGSSGVFKAKQVISETFVVSTLRSYVIVPATFKPFQQGEFVIKVMVDRKIDSELKKLIPPTRPSVGNIKI</sequence>
<evidence type="ECO:0000256" key="3">
    <source>
        <dbReference type="ARBA" id="ARBA00022801"/>
    </source>
</evidence>
<dbReference type="SMART" id="SM00720">
    <property type="entry name" value="calpain_III"/>
    <property type="match status" value="1"/>
</dbReference>
<feature type="region of interest" description="Disordered" evidence="5">
    <location>
        <begin position="1"/>
        <end position="27"/>
    </location>
</feature>
<dbReference type="SUPFAM" id="SSF49758">
    <property type="entry name" value="Calpain large subunit, middle domain (domain III)"/>
    <property type="match status" value="1"/>
</dbReference>
<dbReference type="Pfam" id="PF01067">
    <property type="entry name" value="Calpain_III"/>
    <property type="match status" value="1"/>
</dbReference>
<evidence type="ECO:0000313" key="7">
    <source>
        <dbReference type="EMBL" id="CAH1724625.1"/>
    </source>
</evidence>
<dbReference type="EMBL" id="OU899035">
    <property type="protein sequence ID" value="CAH1724625.1"/>
    <property type="molecule type" value="Genomic_DNA"/>
</dbReference>
<dbReference type="InterPro" id="IPR036213">
    <property type="entry name" value="Calpain_III_sf"/>
</dbReference>
<dbReference type="GO" id="GO:0005737">
    <property type="term" value="C:cytoplasm"/>
    <property type="evidence" value="ECO:0007669"/>
    <property type="project" value="TreeGrafter"/>
</dbReference>
<dbReference type="PRINTS" id="PR00704">
    <property type="entry name" value="CALPAIN"/>
</dbReference>